<name>A0A317SAK6_9PEZI</name>
<evidence type="ECO:0000313" key="3">
    <source>
        <dbReference type="Proteomes" id="UP000246991"/>
    </source>
</evidence>
<comment type="caution">
    <text evidence="2">The sequence shown here is derived from an EMBL/GenBank/DDBJ whole genome shotgun (WGS) entry which is preliminary data.</text>
</comment>
<feature type="compositionally biased region" description="Basic and acidic residues" evidence="1">
    <location>
        <begin position="225"/>
        <end position="240"/>
    </location>
</feature>
<evidence type="ECO:0000256" key="1">
    <source>
        <dbReference type="SAM" id="MobiDB-lite"/>
    </source>
</evidence>
<keyword evidence="3" id="KW-1185">Reference proteome</keyword>
<feature type="region of interest" description="Disordered" evidence="1">
    <location>
        <begin position="190"/>
        <end position="251"/>
    </location>
</feature>
<reference evidence="2 3" key="1">
    <citation type="submission" date="2018-03" db="EMBL/GenBank/DDBJ databases">
        <title>Genomes of Pezizomycetes fungi and the evolution of truffles.</title>
        <authorList>
            <person name="Murat C."/>
            <person name="Payen T."/>
            <person name="Noel B."/>
            <person name="Kuo A."/>
            <person name="Martin F.M."/>
        </authorList>
    </citation>
    <scope>NUCLEOTIDE SEQUENCE [LARGE SCALE GENOMIC DNA]</scope>
    <source>
        <strain evidence="2">091103-1</strain>
    </source>
</reference>
<feature type="region of interest" description="Disordered" evidence="1">
    <location>
        <begin position="14"/>
        <end position="134"/>
    </location>
</feature>
<dbReference type="OrthoDB" id="5415311at2759"/>
<dbReference type="Proteomes" id="UP000246991">
    <property type="component" value="Unassembled WGS sequence"/>
</dbReference>
<feature type="compositionally biased region" description="Basic and acidic residues" evidence="1">
    <location>
        <begin position="73"/>
        <end position="94"/>
    </location>
</feature>
<sequence>MEDIVYTTGGYRITIRTSDPEHGSGRRHRHHREGEDARTHHRQPHYSTYSQYPPSGEYAEGQNYPRLTTENLASHERRERGDRIHRGYGRHEDDTAAQCGERYPEERRHRRNRSDGAAHARSDRPTQYAAHHGRGQEPELYQAGYGHAAGGRRSTGGYANVSYVQTHCYGDGYPRQHTYHATYRQSDRPVLGEETFGPGYPYGEGGATRRRTGGSSQARYAPEWMSHREDLRGVEEKSEDGSIQCEIEEVD</sequence>
<feature type="compositionally biased region" description="Basic and acidic residues" evidence="1">
    <location>
        <begin position="102"/>
        <end position="124"/>
    </location>
</feature>
<organism evidence="2 3">
    <name type="scientific">Tuber magnatum</name>
    <name type="common">white Piedmont truffle</name>
    <dbReference type="NCBI Taxonomy" id="42249"/>
    <lineage>
        <taxon>Eukaryota</taxon>
        <taxon>Fungi</taxon>
        <taxon>Dikarya</taxon>
        <taxon>Ascomycota</taxon>
        <taxon>Pezizomycotina</taxon>
        <taxon>Pezizomycetes</taxon>
        <taxon>Pezizales</taxon>
        <taxon>Tuberaceae</taxon>
        <taxon>Tuber</taxon>
    </lineage>
</organism>
<accession>A0A317SAK6</accession>
<dbReference type="EMBL" id="PYWC01000312">
    <property type="protein sequence ID" value="PWW71569.1"/>
    <property type="molecule type" value="Genomic_DNA"/>
</dbReference>
<dbReference type="AlphaFoldDB" id="A0A317SAK6"/>
<evidence type="ECO:0000313" key="2">
    <source>
        <dbReference type="EMBL" id="PWW71569.1"/>
    </source>
</evidence>
<protein>
    <submittedName>
        <fullName evidence="2">Uncharacterized protein</fullName>
    </submittedName>
</protein>
<gene>
    <name evidence="2" type="ORF">C7212DRAFT_367248</name>
</gene>
<proteinExistence type="predicted"/>